<gene>
    <name evidence="1" type="ORF">FWK35_00023553</name>
</gene>
<evidence type="ECO:0000313" key="2">
    <source>
        <dbReference type="Proteomes" id="UP000478052"/>
    </source>
</evidence>
<keyword evidence="2" id="KW-1185">Reference proteome</keyword>
<dbReference type="InterPro" id="IPR043472">
    <property type="entry name" value="Macro_dom-like"/>
</dbReference>
<dbReference type="GO" id="GO:0140291">
    <property type="term" value="P:peptidyl-glutamate ADP-deribosylation"/>
    <property type="evidence" value="ECO:0007669"/>
    <property type="project" value="TreeGrafter"/>
</dbReference>
<dbReference type="OrthoDB" id="2155246at2759"/>
<feature type="non-terminal residue" evidence="1">
    <location>
        <position position="1"/>
    </location>
</feature>
<dbReference type="SUPFAM" id="SSF52949">
    <property type="entry name" value="Macro domain-like"/>
    <property type="match status" value="1"/>
</dbReference>
<name>A0A6G0X628_APHCR</name>
<protein>
    <submittedName>
        <fullName evidence="1">Uncharacterized protein</fullName>
    </submittedName>
</protein>
<dbReference type="EMBL" id="VUJU01008111">
    <property type="protein sequence ID" value="KAF0735453.1"/>
    <property type="molecule type" value="Genomic_DNA"/>
</dbReference>
<evidence type="ECO:0000313" key="1">
    <source>
        <dbReference type="EMBL" id="KAF0735453.1"/>
    </source>
</evidence>
<dbReference type="Gene3D" id="3.40.220.10">
    <property type="entry name" value="Leucine Aminopeptidase, subunit E, domain 1"/>
    <property type="match status" value="1"/>
</dbReference>
<reference evidence="1 2" key="1">
    <citation type="submission" date="2019-08" db="EMBL/GenBank/DDBJ databases">
        <title>Whole genome of Aphis craccivora.</title>
        <authorList>
            <person name="Voronova N.V."/>
            <person name="Shulinski R.S."/>
            <person name="Bandarenka Y.V."/>
            <person name="Zhorov D.G."/>
            <person name="Warner D."/>
        </authorList>
    </citation>
    <scope>NUCLEOTIDE SEQUENCE [LARGE SCALE GENOMIC DNA]</scope>
    <source>
        <strain evidence="1">180601</strain>
        <tissue evidence="1">Whole Body</tissue>
    </source>
</reference>
<comment type="caution">
    <text evidence="1">The sequence shown here is derived from an EMBL/GenBank/DDBJ whole genome shotgun (WGS) entry which is preliminary data.</text>
</comment>
<dbReference type="AlphaFoldDB" id="A0A6G0X628"/>
<proteinExistence type="predicted"/>
<dbReference type="InterPro" id="IPR050892">
    <property type="entry name" value="ADP-ribose_metab_enzymes"/>
</dbReference>
<dbReference type="PANTHER" id="PTHR12521:SF0">
    <property type="entry name" value="ADP-RIBOSE GLYCOHYDROLASE OARD1"/>
    <property type="match status" value="1"/>
</dbReference>
<dbReference type="PANTHER" id="PTHR12521">
    <property type="entry name" value="PROTEIN C6ORF130"/>
    <property type="match status" value="1"/>
</dbReference>
<sequence>YLEVTGDIFSLDKTWALGHCVSKCLTPSRGKALKFKNNFNNIKQIVNQKKNTNEIAYLKTDDQWLLYLITKDNYNDKPKFSNKFKTLENTKQFGIENKIKKLALLKICEFLDNKKWDITSNMIKFIFQNTFYKTMKIYIISMTTKMIVRQ</sequence>
<organism evidence="1 2">
    <name type="scientific">Aphis craccivora</name>
    <name type="common">Cowpea aphid</name>
    <dbReference type="NCBI Taxonomy" id="307492"/>
    <lineage>
        <taxon>Eukaryota</taxon>
        <taxon>Metazoa</taxon>
        <taxon>Ecdysozoa</taxon>
        <taxon>Arthropoda</taxon>
        <taxon>Hexapoda</taxon>
        <taxon>Insecta</taxon>
        <taxon>Pterygota</taxon>
        <taxon>Neoptera</taxon>
        <taxon>Paraneoptera</taxon>
        <taxon>Hemiptera</taxon>
        <taxon>Sternorrhyncha</taxon>
        <taxon>Aphidomorpha</taxon>
        <taxon>Aphidoidea</taxon>
        <taxon>Aphididae</taxon>
        <taxon>Aphidini</taxon>
        <taxon>Aphis</taxon>
        <taxon>Aphis</taxon>
    </lineage>
</organism>
<dbReference type="Proteomes" id="UP000478052">
    <property type="component" value="Unassembled WGS sequence"/>
</dbReference>
<accession>A0A6G0X628</accession>